<sequence>GGHLPPPVIPTMPPSTVPYCPKSYVDCGKCLCVPATTCRWCTGGGRRLDEEGSIGTRLSNGPAVGEPGQPLLV</sequence>
<protein>
    <submittedName>
        <fullName evidence="2">Uncharacterized protein</fullName>
    </submittedName>
</protein>
<reference evidence="2" key="1">
    <citation type="submission" date="2021-02" db="EMBL/GenBank/DDBJ databases">
        <authorList>
            <person name="Dougan E. K."/>
            <person name="Rhodes N."/>
            <person name="Thang M."/>
            <person name="Chan C."/>
        </authorList>
    </citation>
    <scope>NUCLEOTIDE SEQUENCE</scope>
</reference>
<accession>A0A813D545</accession>
<evidence type="ECO:0000313" key="2">
    <source>
        <dbReference type="EMBL" id="CAE8582664.1"/>
    </source>
</evidence>
<feature type="region of interest" description="Disordered" evidence="1">
    <location>
        <begin position="51"/>
        <end position="73"/>
    </location>
</feature>
<dbReference type="Proteomes" id="UP000654075">
    <property type="component" value="Unassembled WGS sequence"/>
</dbReference>
<name>A0A813D545_POLGL</name>
<comment type="caution">
    <text evidence="2">The sequence shown here is derived from an EMBL/GenBank/DDBJ whole genome shotgun (WGS) entry which is preliminary data.</text>
</comment>
<feature type="non-terminal residue" evidence="2">
    <location>
        <position position="73"/>
    </location>
</feature>
<proteinExistence type="predicted"/>
<dbReference type="AlphaFoldDB" id="A0A813D545"/>
<evidence type="ECO:0000313" key="3">
    <source>
        <dbReference type="Proteomes" id="UP000654075"/>
    </source>
</evidence>
<keyword evidence="3" id="KW-1185">Reference proteome</keyword>
<gene>
    <name evidence="2" type="ORF">PGLA1383_LOCUS1659</name>
</gene>
<organism evidence="2 3">
    <name type="scientific">Polarella glacialis</name>
    <name type="common">Dinoflagellate</name>
    <dbReference type="NCBI Taxonomy" id="89957"/>
    <lineage>
        <taxon>Eukaryota</taxon>
        <taxon>Sar</taxon>
        <taxon>Alveolata</taxon>
        <taxon>Dinophyceae</taxon>
        <taxon>Suessiales</taxon>
        <taxon>Suessiaceae</taxon>
        <taxon>Polarella</taxon>
    </lineage>
</organism>
<dbReference type="EMBL" id="CAJNNV010000446">
    <property type="protein sequence ID" value="CAE8582664.1"/>
    <property type="molecule type" value="Genomic_DNA"/>
</dbReference>
<evidence type="ECO:0000256" key="1">
    <source>
        <dbReference type="SAM" id="MobiDB-lite"/>
    </source>
</evidence>